<gene>
    <name evidence="1" type="ORF">LTR37_008026</name>
</gene>
<name>A0ACC3NC93_9PEZI</name>
<organism evidence="1 2">
    <name type="scientific">Vermiconidia calcicola</name>
    <dbReference type="NCBI Taxonomy" id="1690605"/>
    <lineage>
        <taxon>Eukaryota</taxon>
        <taxon>Fungi</taxon>
        <taxon>Dikarya</taxon>
        <taxon>Ascomycota</taxon>
        <taxon>Pezizomycotina</taxon>
        <taxon>Dothideomycetes</taxon>
        <taxon>Dothideomycetidae</taxon>
        <taxon>Mycosphaerellales</taxon>
        <taxon>Extremaceae</taxon>
        <taxon>Vermiconidia</taxon>
    </lineage>
</organism>
<proteinExistence type="predicted"/>
<keyword evidence="2" id="KW-1185">Reference proteome</keyword>
<comment type="caution">
    <text evidence="1">The sequence shown here is derived from an EMBL/GenBank/DDBJ whole genome shotgun (WGS) entry which is preliminary data.</text>
</comment>
<evidence type="ECO:0000313" key="1">
    <source>
        <dbReference type="EMBL" id="KAK3714224.1"/>
    </source>
</evidence>
<accession>A0ACC3NC93</accession>
<evidence type="ECO:0000313" key="2">
    <source>
        <dbReference type="Proteomes" id="UP001281147"/>
    </source>
</evidence>
<dbReference type="EMBL" id="JAUTXU010000057">
    <property type="protein sequence ID" value="KAK3714224.1"/>
    <property type="molecule type" value="Genomic_DNA"/>
</dbReference>
<dbReference type="Proteomes" id="UP001281147">
    <property type="component" value="Unassembled WGS sequence"/>
</dbReference>
<reference evidence="1" key="1">
    <citation type="submission" date="2023-07" db="EMBL/GenBank/DDBJ databases">
        <title>Black Yeasts Isolated from many extreme environments.</title>
        <authorList>
            <person name="Coleine C."/>
            <person name="Stajich J.E."/>
            <person name="Selbmann L."/>
        </authorList>
    </citation>
    <scope>NUCLEOTIDE SEQUENCE</scope>
    <source>
        <strain evidence="1">CCFEE 5714</strain>
    </source>
</reference>
<protein>
    <submittedName>
        <fullName evidence="1">Uncharacterized protein</fullName>
    </submittedName>
</protein>
<sequence>MEKNASTQQSPLLKLPAELRDLIHAYTLVVDDIVAITASGIREPPLLLACRQIRQEAGKLFYGENEFLFCMLDCDSDIVVQGESWARAVEEEYGCLLRLRAGIPATNAPSDWKKLLEWIRRYREGTVNLKFVPPSMMPQGTPTCMLVIGGLFKIAEMEEQSWASVEGVLEEQHQILARLDSTWA</sequence>